<protein>
    <submittedName>
        <fullName evidence="8">Chromate transporter</fullName>
    </submittedName>
</protein>
<keyword evidence="9" id="KW-1185">Reference proteome</keyword>
<feature type="transmembrane region" description="Helical" evidence="7">
    <location>
        <begin position="6"/>
        <end position="25"/>
    </location>
</feature>
<evidence type="ECO:0000256" key="6">
    <source>
        <dbReference type="ARBA" id="ARBA00023136"/>
    </source>
</evidence>
<dbReference type="AlphaFoldDB" id="A0A926HNI1"/>
<dbReference type="PANTHER" id="PTHR43663">
    <property type="entry name" value="CHROMATE TRANSPORT PROTEIN-RELATED"/>
    <property type="match status" value="1"/>
</dbReference>
<dbReference type="InterPro" id="IPR003370">
    <property type="entry name" value="Chromate_transpt"/>
</dbReference>
<evidence type="ECO:0000256" key="7">
    <source>
        <dbReference type="SAM" id="Phobius"/>
    </source>
</evidence>
<evidence type="ECO:0000256" key="2">
    <source>
        <dbReference type="ARBA" id="ARBA00005262"/>
    </source>
</evidence>
<gene>
    <name evidence="8" type="ORF">H8699_07020</name>
</gene>
<comment type="caution">
    <text evidence="8">The sequence shown here is derived from an EMBL/GenBank/DDBJ whole genome shotgun (WGS) entry which is preliminary data.</text>
</comment>
<dbReference type="Pfam" id="PF02417">
    <property type="entry name" value="Chromate_transp"/>
    <property type="match status" value="1"/>
</dbReference>
<evidence type="ECO:0000313" key="8">
    <source>
        <dbReference type="EMBL" id="MBC8529176.1"/>
    </source>
</evidence>
<evidence type="ECO:0000256" key="4">
    <source>
        <dbReference type="ARBA" id="ARBA00022692"/>
    </source>
</evidence>
<comment type="subcellular location">
    <subcellularLocation>
        <location evidence="1">Cell membrane</location>
        <topology evidence="1">Multi-pass membrane protein</topology>
    </subcellularLocation>
</comment>
<name>A0A926HNI1_9FIRM</name>
<dbReference type="GO" id="GO:0005886">
    <property type="term" value="C:plasma membrane"/>
    <property type="evidence" value="ECO:0007669"/>
    <property type="project" value="UniProtKB-SubCell"/>
</dbReference>
<evidence type="ECO:0000256" key="5">
    <source>
        <dbReference type="ARBA" id="ARBA00022989"/>
    </source>
</evidence>
<organism evidence="8 9">
    <name type="scientific">Luoshenia tenuis</name>
    <dbReference type="NCBI Taxonomy" id="2763654"/>
    <lineage>
        <taxon>Bacteria</taxon>
        <taxon>Bacillati</taxon>
        <taxon>Bacillota</taxon>
        <taxon>Clostridia</taxon>
        <taxon>Christensenellales</taxon>
        <taxon>Christensenellaceae</taxon>
        <taxon>Luoshenia</taxon>
    </lineage>
</organism>
<reference evidence="8" key="1">
    <citation type="submission" date="2020-08" db="EMBL/GenBank/DDBJ databases">
        <title>Genome public.</title>
        <authorList>
            <person name="Liu C."/>
            <person name="Sun Q."/>
        </authorList>
    </citation>
    <scope>NUCLEOTIDE SEQUENCE</scope>
    <source>
        <strain evidence="8">NSJ-44</strain>
    </source>
</reference>
<keyword evidence="5 7" id="KW-1133">Transmembrane helix</keyword>
<keyword evidence="3" id="KW-1003">Cell membrane</keyword>
<comment type="similarity">
    <text evidence="2">Belongs to the chromate ion transporter (CHR) (TC 2.A.51) family.</text>
</comment>
<dbReference type="PANTHER" id="PTHR43663:SF1">
    <property type="entry name" value="CHROMATE TRANSPORTER"/>
    <property type="match status" value="1"/>
</dbReference>
<evidence type="ECO:0000313" key="9">
    <source>
        <dbReference type="Proteomes" id="UP000654279"/>
    </source>
</evidence>
<keyword evidence="4 7" id="KW-0812">Transmembrane</keyword>
<dbReference type="InterPro" id="IPR052518">
    <property type="entry name" value="CHR_Transporter"/>
</dbReference>
<proteinExistence type="inferred from homology"/>
<feature type="transmembrane region" description="Helical" evidence="7">
    <location>
        <begin position="72"/>
        <end position="97"/>
    </location>
</feature>
<sequence length="189" mass="20166">MTLLLLVWNFFQIGAFSIGGGYAMIPLIQKLIVANGWLTVQEVADVVAISQMTPGPFAINAATFVGMRVSGVVGAICCTVGVTLPSVIIVLIIAKFFFNFQHVPGVRYVLYGIRPVVMALIATSIVTIAQTALFIPEVTLTLQNILQAVDWKAVALCVVSLIAMVKFKVDPVIMIVISAAAGILIYAVL</sequence>
<dbReference type="GO" id="GO:0015109">
    <property type="term" value="F:chromate transmembrane transporter activity"/>
    <property type="evidence" value="ECO:0007669"/>
    <property type="project" value="InterPro"/>
</dbReference>
<dbReference type="Proteomes" id="UP000654279">
    <property type="component" value="Unassembled WGS sequence"/>
</dbReference>
<keyword evidence="6 7" id="KW-0472">Membrane</keyword>
<evidence type="ECO:0000256" key="1">
    <source>
        <dbReference type="ARBA" id="ARBA00004651"/>
    </source>
</evidence>
<feature type="transmembrane region" description="Helical" evidence="7">
    <location>
        <begin position="117"/>
        <end position="136"/>
    </location>
</feature>
<feature type="transmembrane region" description="Helical" evidence="7">
    <location>
        <begin position="171"/>
        <end position="188"/>
    </location>
</feature>
<accession>A0A926HNI1</accession>
<dbReference type="EMBL" id="JACRSO010000002">
    <property type="protein sequence ID" value="MBC8529176.1"/>
    <property type="molecule type" value="Genomic_DNA"/>
</dbReference>
<dbReference type="RefSeq" id="WP_249285047.1">
    <property type="nucleotide sequence ID" value="NZ_JACRSO010000002.1"/>
</dbReference>
<evidence type="ECO:0000256" key="3">
    <source>
        <dbReference type="ARBA" id="ARBA00022475"/>
    </source>
</evidence>